<dbReference type="RefSeq" id="WP_261625765.1">
    <property type="nucleotide sequence ID" value="NZ_CAMAPC010000002.1"/>
</dbReference>
<keyword evidence="2" id="KW-1185">Reference proteome</keyword>
<comment type="caution">
    <text evidence="1">The sequence shown here is derived from an EMBL/GenBank/DDBJ whole genome shotgun (WGS) entry which is preliminary data.</text>
</comment>
<name>A0A9W4QS98_9GAMM</name>
<dbReference type="Proteomes" id="UP001152467">
    <property type="component" value="Unassembled WGS sequence"/>
</dbReference>
<dbReference type="EMBL" id="CAMAPC010000002">
    <property type="protein sequence ID" value="CAH9050948.1"/>
    <property type="molecule type" value="Genomic_DNA"/>
</dbReference>
<protein>
    <submittedName>
        <fullName evidence="1">Uncharacterized protein</fullName>
    </submittedName>
</protein>
<evidence type="ECO:0000313" key="2">
    <source>
        <dbReference type="Proteomes" id="UP001152467"/>
    </source>
</evidence>
<gene>
    <name evidence="1" type="ORF">PSECIP111854_00636</name>
</gene>
<organism evidence="1 2">
    <name type="scientific">Pseudoalteromonas holothuriae</name>
    <dbReference type="NCBI Taxonomy" id="2963714"/>
    <lineage>
        <taxon>Bacteria</taxon>
        <taxon>Pseudomonadati</taxon>
        <taxon>Pseudomonadota</taxon>
        <taxon>Gammaproteobacteria</taxon>
        <taxon>Alteromonadales</taxon>
        <taxon>Pseudoalteromonadaceae</taxon>
        <taxon>Pseudoalteromonas</taxon>
    </lineage>
</organism>
<sequence length="66" mass="7914">MTTIEQANNTAYQQAIDLLKQQAQQLQKHHPKLLRDYYVRISELAKSTKRKRNMYALFQQHFGEHL</sequence>
<dbReference type="AlphaFoldDB" id="A0A9W4QS98"/>
<proteinExistence type="predicted"/>
<accession>A0A9W4QS98</accession>
<reference evidence="1" key="1">
    <citation type="submission" date="2022-07" db="EMBL/GenBank/DDBJ databases">
        <authorList>
            <person name="Criscuolo A."/>
        </authorList>
    </citation>
    <scope>NUCLEOTIDE SEQUENCE</scope>
    <source>
        <strain evidence="1">CIP111854</strain>
    </source>
</reference>
<evidence type="ECO:0000313" key="1">
    <source>
        <dbReference type="EMBL" id="CAH9050948.1"/>
    </source>
</evidence>